<dbReference type="GO" id="GO:0005886">
    <property type="term" value="C:plasma membrane"/>
    <property type="evidence" value="ECO:0007669"/>
    <property type="project" value="TreeGrafter"/>
</dbReference>
<reference evidence="4" key="1">
    <citation type="journal article" date="2015" name="Proc. Natl. Acad. Sci. U.S.A.">
        <title>Networks of energetic and metabolic interactions define dynamics in microbial communities.</title>
        <authorList>
            <person name="Embree M."/>
            <person name="Liu J.K."/>
            <person name="Al-Bassam M.M."/>
            <person name="Zengler K."/>
        </authorList>
    </citation>
    <scope>NUCLEOTIDE SEQUENCE</scope>
</reference>
<dbReference type="Gene3D" id="3.30.70.270">
    <property type="match status" value="1"/>
</dbReference>
<feature type="transmembrane region" description="Helical" evidence="2">
    <location>
        <begin position="103"/>
        <end position="122"/>
    </location>
</feature>
<feature type="domain" description="GGDEF" evidence="3">
    <location>
        <begin position="280"/>
        <end position="417"/>
    </location>
</feature>
<evidence type="ECO:0000256" key="1">
    <source>
        <dbReference type="SAM" id="Coils"/>
    </source>
</evidence>
<evidence type="ECO:0000259" key="3">
    <source>
        <dbReference type="PROSITE" id="PS50887"/>
    </source>
</evidence>
<feature type="transmembrane region" description="Helical" evidence="2">
    <location>
        <begin position="128"/>
        <end position="146"/>
    </location>
</feature>
<protein>
    <recommendedName>
        <fullName evidence="3">GGDEF domain-containing protein</fullName>
    </recommendedName>
</protein>
<dbReference type="FunFam" id="3.30.70.270:FF:000001">
    <property type="entry name" value="Diguanylate cyclase domain protein"/>
    <property type="match status" value="1"/>
</dbReference>
<accession>A0A0W8EAG5</accession>
<keyword evidence="2" id="KW-0472">Membrane</keyword>
<evidence type="ECO:0000313" key="4">
    <source>
        <dbReference type="EMBL" id="KUG05485.1"/>
    </source>
</evidence>
<evidence type="ECO:0000256" key="2">
    <source>
        <dbReference type="SAM" id="Phobius"/>
    </source>
</evidence>
<dbReference type="InterPro" id="IPR050469">
    <property type="entry name" value="Diguanylate_Cyclase"/>
</dbReference>
<comment type="caution">
    <text evidence="4">The sequence shown here is derived from an EMBL/GenBank/DDBJ whole genome shotgun (WGS) entry which is preliminary data.</text>
</comment>
<dbReference type="EMBL" id="LNQE01001812">
    <property type="protein sequence ID" value="KUG05485.1"/>
    <property type="molecule type" value="Genomic_DNA"/>
</dbReference>
<name>A0A0W8EAG5_9ZZZZ</name>
<dbReference type="InterPro" id="IPR000160">
    <property type="entry name" value="GGDEF_dom"/>
</dbReference>
<dbReference type="Pfam" id="PF00990">
    <property type="entry name" value="GGDEF"/>
    <property type="match status" value="1"/>
</dbReference>
<keyword evidence="1" id="KW-0175">Coiled coil</keyword>
<dbReference type="GO" id="GO:1902201">
    <property type="term" value="P:negative regulation of bacterial-type flagellum-dependent cell motility"/>
    <property type="evidence" value="ECO:0007669"/>
    <property type="project" value="TreeGrafter"/>
</dbReference>
<feature type="transmembrane region" description="Helical" evidence="2">
    <location>
        <begin position="175"/>
        <end position="198"/>
    </location>
</feature>
<dbReference type="InterPro" id="IPR043128">
    <property type="entry name" value="Rev_trsase/Diguanyl_cyclase"/>
</dbReference>
<feature type="transmembrane region" description="Helical" evidence="2">
    <location>
        <begin position="151"/>
        <end position="169"/>
    </location>
</feature>
<keyword evidence="2" id="KW-1133">Transmembrane helix</keyword>
<proteinExistence type="predicted"/>
<feature type="transmembrane region" description="Helical" evidence="2">
    <location>
        <begin position="63"/>
        <end position="83"/>
    </location>
</feature>
<dbReference type="InterPro" id="IPR029787">
    <property type="entry name" value="Nucleotide_cyclase"/>
</dbReference>
<gene>
    <name evidence="4" type="ORF">ASZ90_017082</name>
</gene>
<dbReference type="AlphaFoldDB" id="A0A0W8EAG5"/>
<organism evidence="4">
    <name type="scientific">hydrocarbon metagenome</name>
    <dbReference type="NCBI Taxonomy" id="938273"/>
    <lineage>
        <taxon>unclassified sequences</taxon>
        <taxon>metagenomes</taxon>
        <taxon>ecological metagenomes</taxon>
    </lineage>
</organism>
<dbReference type="SUPFAM" id="SSF55073">
    <property type="entry name" value="Nucleotide cyclase"/>
    <property type="match status" value="1"/>
</dbReference>
<feature type="transmembrane region" description="Helical" evidence="2">
    <location>
        <begin position="31"/>
        <end position="51"/>
    </location>
</feature>
<dbReference type="SMART" id="SM00267">
    <property type="entry name" value="GGDEF"/>
    <property type="match status" value="1"/>
</dbReference>
<feature type="coiled-coil region" evidence="1">
    <location>
        <begin position="225"/>
        <end position="252"/>
    </location>
</feature>
<dbReference type="PANTHER" id="PTHR45138:SF9">
    <property type="entry name" value="DIGUANYLATE CYCLASE DGCM-RELATED"/>
    <property type="match status" value="1"/>
</dbReference>
<dbReference type="CDD" id="cd01949">
    <property type="entry name" value="GGDEF"/>
    <property type="match status" value="1"/>
</dbReference>
<dbReference type="PANTHER" id="PTHR45138">
    <property type="entry name" value="REGULATORY COMPONENTS OF SENSORY TRANSDUCTION SYSTEM"/>
    <property type="match status" value="1"/>
</dbReference>
<keyword evidence="2" id="KW-0812">Transmembrane</keyword>
<dbReference type="GO" id="GO:0043709">
    <property type="term" value="P:cell adhesion involved in single-species biofilm formation"/>
    <property type="evidence" value="ECO:0007669"/>
    <property type="project" value="TreeGrafter"/>
</dbReference>
<sequence length="419" mass="47673">MRISENGSIEVDCQMEFEKEIAIQNIDRGRLFAMVIIVIEATLLLANLYFSNDKTGIQHSFQFSYYGLMYGINIIVTGIYLYLSASVKRRVLQEQMEFSYVKILMVSYLTFIMAWSTVITLLDQRLYGGISAYIVALVLGSIIFYINSRMLIIPYFISLGMLMIGLPYFQPSSAILIGHYVNVGIFVILSWVMTNTLYKNFVQDFTSRWEIENKNDQLSDINSRLTDEIELRNKIQGDLEKANQELKQLSLMDDLTGIANRRSLDNFLDREWNRAIREGNSISLLMIDIDNFKAFNDNYGHSLGDDCLVKVAQTLKAHCRRSSDFVARLGGEEFLFIAINMDEEGTRILADDIRNSIQNLGIVHDYSEPAPHLTVSIGINIVKPSLKDEPGTSINKADRAMYSAKLAGRNRVVVSFEIC</sequence>
<dbReference type="PROSITE" id="PS50887">
    <property type="entry name" value="GGDEF"/>
    <property type="match status" value="1"/>
</dbReference>
<dbReference type="NCBIfam" id="TIGR00254">
    <property type="entry name" value="GGDEF"/>
    <property type="match status" value="1"/>
</dbReference>
<dbReference type="GO" id="GO:0052621">
    <property type="term" value="F:diguanylate cyclase activity"/>
    <property type="evidence" value="ECO:0007669"/>
    <property type="project" value="TreeGrafter"/>
</dbReference>